<keyword evidence="1 4" id="KW-0489">Methyltransferase</keyword>
<feature type="binding site" evidence="4">
    <location>
        <position position="317"/>
    </location>
    <ligand>
        <name>S-adenosyl-L-methionine</name>
        <dbReference type="ChEBI" id="CHEBI:59789"/>
    </ligand>
</feature>
<feature type="binding site" evidence="4">
    <location>
        <position position="288"/>
    </location>
    <ligand>
        <name>S-adenosyl-L-methionine</name>
        <dbReference type="ChEBI" id="CHEBI:59789"/>
    </ligand>
</feature>
<evidence type="ECO:0000256" key="5">
    <source>
        <dbReference type="PROSITE-ProRule" id="PRU10015"/>
    </source>
</evidence>
<dbReference type="PROSITE" id="PS51687">
    <property type="entry name" value="SAM_MT_RNA_M5U"/>
    <property type="match status" value="1"/>
</dbReference>
<keyword evidence="2 4" id="KW-0808">Transferase</keyword>
<dbReference type="NCBIfam" id="TIGR00479">
    <property type="entry name" value="rumA"/>
    <property type="match status" value="1"/>
</dbReference>
<keyword evidence="7" id="KW-1185">Reference proteome</keyword>
<protein>
    <submittedName>
        <fullName evidence="6">23S rRNA m(5)U-1939 methyltransferase</fullName>
    </submittedName>
</protein>
<dbReference type="PROSITE" id="PS01230">
    <property type="entry name" value="TRMA_1"/>
    <property type="match status" value="1"/>
</dbReference>
<dbReference type="Gene3D" id="2.40.50.140">
    <property type="entry name" value="Nucleic acid-binding proteins"/>
    <property type="match status" value="1"/>
</dbReference>
<feature type="active site" evidence="5">
    <location>
        <position position="410"/>
    </location>
</feature>
<reference evidence="6 7" key="1">
    <citation type="submission" date="2019-03" db="EMBL/GenBank/DDBJ databases">
        <title>Genomic Encyclopedia of Type Strains, Phase IV (KMG-IV): sequencing the most valuable type-strain genomes for metagenomic binning, comparative biology and taxonomic classification.</title>
        <authorList>
            <person name="Goeker M."/>
        </authorList>
    </citation>
    <scope>NUCLEOTIDE SEQUENCE [LARGE SCALE GENOMIC DNA]</scope>
    <source>
        <strain evidence="6 7">DSM 26752</strain>
    </source>
</reference>
<dbReference type="OrthoDB" id="9804590at2"/>
<dbReference type="AlphaFoldDB" id="A0A4R3KUN7"/>
<feature type="binding site" evidence="4">
    <location>
        <position position="338"/>
    </location>
    <ligand>
        <name>S-adenosyl-L-methionine</name>
        <dbReference type="ChEBI" id="CHEBI:59789"/>
    </ligand>
</feature>
<evidence type="ECO:0000256" key="4">
    <source>
        <dbReference type="PROSITE-ProRule" id="PRU01024"/>
    </source>
</evidence>
<dbReference type="GO" id="GO:0070475">
    <property type="term" value="P:rRNA base methylation"/>
    <property type="evidence" value="ECO:0007669"/>
    <property type="project" value="TreeGrafter"/>
</dbReference>
<dbReference type="EMBL" id="SMAE01000010">
    <property type="protein sequence ID" value="TCS87567.1"/>
    <property type="molecule type" value="Genomic_DNA"/>
</dbReference>
<dbReference type="SUPFAM" id="SSF53335">
    <property type="entry name" value="S-adenosyl-L-methionine-dependent methyltransferases"/>
    <property type="match status" value="1"/>
</dbReference>
<feature type="binding site" evidence="4">
    <location>
        <position position="383"/>
    </location>
    <ligand>
        <name>S-adenosyl-L-methionine</name>
        <dbReference type="ChEBI" id="CHEBI:59789"/>
    </ligand>
</feature>
<comment type="similarity">
    <text evidence="4">Belongs to the class I-like SAM-binding methyltransferase superfamily. RNA M5U methyltransferase family.</text>
</comment>
<dbReference type="InterPro" id="IPR012340">
    <property type="entry name" value="NA-bd_OB-fold"/>
</dbReference>
<evidence type="ECO:0000313" key="6">
    <source>
        <dbReference type="EMBL" id="TCS87567.1"/>
    </source>
</evidence>
<dbReference type="Gene3D" id="3.40.50.150">
    <property type="entry name" value="Vaccinia Virus protein VP39"/>
    <property type="match status" value="1"/>
</dbReference>
<evidence type="ECO:0000256" key="3">
    <source>
        <dbReference type="ARBA" id="ARBA00022691"/>
    </source>
</evidence>
<dbReference type="RefSeq" id="WP_132028497.1">
    <property type="nucleotide sequence ID" value="NZ_CP068564.1"/>
</dbReference>
<dbReference type="Pfam" id="PF05958">
    <property type="entry name" value="tRNA_U5-meth_tr"/>
    <property type="match status" value="1"/>
</dbReference>
<gene>
    <name evidence="6" type="ORF">EDD65_1101</name>
</gene>
<sequence>MARKKKIIEMEIKDNIFSNKSVGEFEGKKIICKGGIKGQRVKVLLGRKKMDYIEGKILEILDKSPIETEIGCPHFGSCGGCTYQRIPYEEELKFKESLVLELFEREGIKDFNYLGIEESPRIEGYRNKMEYTFGDIEKGGPLSLGLHKRGKFYEIVEVTECNIVDKDFVVILKEVLNYFREKGIPHYNKKSHTGILRHLVIRKALSTGEILINLVTSSQGEINLEEFKDLLLGCEKIKGNIVGIFHTINDSLADAIKVDELNLIYGRDYVIEEILGLKFKISPFSFFQTNTFGAEKLYSIVREFVGDEKNNVVFDLYSGTGTIAQILSPVCERVIGIEIVEEAVEMARENAKLNGLDNVEFIAGDVLKEVDNLKETPDLIIIDPPRDGINPKAINKIVDFNPKTFVYVSCNPVTLVRDLKVFMDRGYKIDKMKLMDMFPRTTHVESIILMTYCGLEDK</sequence>
<dbReference type="InterPro" id="IPR030390">
    <property type="entry name" value="MeTrfase_TrmA_AS"/>
</dbReference>
<organism evidence="6 7">
    <name type="scientific">Keratinibaculum paraultunense</name>
    <dbReference type="NCBI Taxonomy" id="1278232"/>
    <lineage>
        <taxon>Bacteria</taxon>
        <taxon>Bacillati</taxon>
        <taxon>Bacillota</taxon>
        <taxon>Tissierellia</taxon>
        <taxon>Tissierellales</taxon>
        <taxon>Tepidimicrobiaceae</taxon>
        <taxon>Keratinibaculum</taxon>
    </lineage>
</organism>
<dbReference type="InterPro" id="IPR029063">
    <property type="entry name" value="SAM-dependent_MTases_sf"/>
</dbReference>
<dbReference type="Proteomes" id="UP000294567">
    <property type="component" value="Unassembled WGS sequence"/>
</dbReference>
<dbReference type="FunFam" id="3.40.50.150:FF:000009">
    <property type="entry name" value="23S rRNA (Uracil(1939)-C(5))-methyltransferase RlmD"/>
    <property type="match status" value="1"/>
</dbReference>
<comment type="caution">
    <text evidence="6">The sequence shown here is derived from an EMBL/GenBank/DDBJ whole genome shotgun (WGS) entry which is preliminary data.</text>
</comment>
<dbReference type="PANTHER" id="PTHR11061:SF30">
    <property type="entry name" value="TRNA (URACIL(54)-C(5))-METHYLTRANSFERASE"/>
    <property type="match status" value="1"/>
</dbReference>
<dbReference type="InterPro" id="IPR010280">
    <property type="entry name" value="U5_MeTrfase_fam"/>
</dbReference>
<dbReference type="Gene3D" id="2.40.50.1070">
    <property type="match status" value="1"/>
</dbReference>
<dbReference type="CDD" id="cd02440">
    <property type="entry name" value="AdoMet_MTases"/>
    <property type="match status" value="1"/>
</dbReference>
<keyword evidence="3 4" id="KW-0949">S-adenosyl-L-methionine</keyword>
<feature type="active site" description="Nucleophile" evidence="4">
    <location>
        <position position="410"/>
    </location>
</feature>
<proteinExistence type="inferred from homology"/>
<accession>A0A4R3KUN7</accession>
<evidence type="ECO:0000256" key="2">
    <source>
        <dbReference type="ARBA" id="ARBA00022679"/>
    </source>
</evidence>
<name>A0A4R3KUN7_9FIRM</name>
<dbReference type="GO" id="GO:0070041">
    <property type="term" value="F:rRNA (uridine-C5-)-methyltransferase activity"/>
    <property type="evidence" value="ECO:0007669"/>
    <property type="project" value="TreeGrafter"/>
</dbReference>
<evidence type="ECO:0000256" key="1">
    <source>
        <dbReference type="ARBA" id="ARBA00022603"/>
    </source>
</evidence>
<dbReference type="PANTHER" id="PTHR11061">
    <property type="entry name" value="RNA M5U METHYLTRANSFERASE"/>
    <property type="match status" value="1"/>
</dbReference>
<evidence type="ECO:0000313" key="7">
    <source>
        <dbReference type="Proteomes" id="UP000294567"/>
    </source>
</evidence>